<protein>
    <submittedName>
        <fullName evidence="2">Uncharacterized protein</fullName>
    </submittedName>
</protein>
<reference evidence="3" key="2">
    <citation type="submission" date="2001-12" db="EMBL/GenBank/DDBJ databases">
        <title>Oryza sativa nipponbare(GA3) genomic DNA, chromosome 8, PAC clone:P0470F10.</title>
        <authorList>
            <person name="Sasaki T."/>
            <person name="Matsumoto T."/>
            <person name="Yamamoto K."/>
        </authorList>
    </citation>
    <scope>NUCLEOTIDE SEQUENCE</scope>
</reference>
<proteinExistence type="predicted"/>
<name>Q6ZJ54_ORYSJ</name>
<gene>
    <name evidence="2" type="ORF">OJ1005_B05.9</name>
    <name evidence="3" type="ORF">P0470F10.32</name>
</gene>
<reference evidence="4" key="3">
    <citation type="journal article" date="2005" name="Nature">
        <title>The map-based sequence of the rice genome.</title>
        <authorList>
            <consortium name="International rice genome sequencing project (IRGSP)"/>
            <person name="Matsumoto T."/>
            <person name="Wu J."/>
            <person name="Kanamori H."/>
            <person name="Katayose Y."/>
            <person name="Fujisawa M."/>
            <person name="Namiki N."/>
            <person name="Mizuno H."/>
            <person name="Yamamoto K."/>
            <person name="Antonio B.A."/>
            <person name="Baba T."/>
            <person name="Sakata K."/>
            <person name="Nagamura Y."/>
            <person name="Aoki H."/>
            <person name="Arikawa K."/>
            <person name="Arita K."/>
            <person name="Bito T."/>
            <person name="Chiden Y."/>
            <person name="Fujitsuka N."/>
            <person name="Fukunaka R."/>
            <person name="Hamada M."/>
            <person name="Harada C."/>
            <person name="Hayashi A."/>
            <person name="Hijishita S."/>
            <person name="Honda M."/>
            <person name="Hosokawa S."/>
            <person name="Ichikawa Y."/>
            <person name="Idonuma A."/>
            <person name="Iijima M."/>
            <person name="Ikeda M."/>
            <person name="Ikeno M."/>
            <person name="Ito K."/>
            <person name="Ito S."/>
            <person name="Ito T."/>
            <person name="Ito Y."/>
            <person name="Ito Y."/>
            <person name="Iwabuchi A."/>
            <person name="Kamiya K."/>
            <person name="Karasawa W."/>
            <person name="Kurita K."/>
            <person name="Katagiri S."/>
            <person name="Kikuta A."/>
            <person name="Kobayashi H."/>
            <person name="Kobayashi N."/>
            <person name="Machita K."/>
            <person name="Maehara T."/>
            <person name="Masukawa M."/>
            <person name="Mizubayashi T."/>
            <person name="Mukai Y."/>
            <person name="Nagasaki H."/>
            <person name="Nagata Y."/>
            <person name="Naito S."/>
            <person name="Nakashima M."/>
            <person name="Nakama Y."/>
            <person name="Nakamichi Y."/>
            <person name="Nakamura M."/>
            <person name="Meguro A."/>
            <person name="Negishi M."/>
            <person name="Ohta I."/>
            <person name="Ohta T."/>
            <person name="Okamoto M."/>
            <person name="Ono N."/>
            <person name="Saji S."/>
            <person name="Sakaguchi M."/>
            <person name="Sakai K."/>
            <person name="Shibata M."/>
            <person name="Shimokawa T."/>
            <person name="Song J."/>
            <person name="Takazaki Y."/>
            <person name="Terasawa K."/>
            <person name="Tsugane M."/>
            <person name="Tsuji K."/>
            <person name="Ueda S."/>
            <person name="Waki K."/>
            <person name="Yamagata H."/>
            <person name="Yamamoto M."/>
            <person name="Yamamoto S."/>
            <person name="Yamane H."/>
            <person name="Yoshiki S."/>
            <person name="Yoshihara R."/>
            <person name="Yukawa K."/>
            <person name="Zhong H."/>
            <person name="Yano M."/>
            <person name="Yuan Q."/>
            <person name="Ouyang S."/>
            <person name="Liu J."/>
            <person name="Jones K.M."/>
            <person name="Gansberger K."/>
            <person name="Moffat K."/>
            <person name="Hill J."/>
            <person name="Bera J."/>
            <person name="Fadrosh D."/>
            <person name="Jin S."/>
            <person name="Johri S."/>
            <person name="Kim M."/>
            <person name="Overton L."/>
            <person name="Reardon M."/>
            <person name="Tsitrin T."/>
            <person name="Vuong H."/>
            <person name="Weaver B."/>
            <person name="Ciecko A."/>
            <person name="Tallon L."/>
            <person name="Jackson J."/>
            <person name="Pai G."/>
            <person name="Aken S.V."/>
            <person name="Utterback T."/>
            <person name="Reidmuller S."/>
            <person name="Feldblyum T."/>
            <person name="Hsiao J."/>
            <person name="Zismann V."/>
            <person name="Iobst S."/>
            <person name="de Vazeille A.R."/>
            <person name="Buell C.R."/>
            <person name="Ying K."/>
            <person name="Li Y."/>
            <person name="Lu T."/>
            <person name="Huang Y."/>
            <person name="Zhao Q."/>
            <person name="Feng Q."/>
            <person name="Zhang L."/>
            <person name="Zhu J."/>
            <person name="Weng Q."/>
            <person name="Mu J."/>
            <person name="Lu Y."/>
            <person name="Fan D."/>
            <person name="Liu Y."/>
            <person name="Guan J."/>
            <person name="Zhang Y."/>
            <person name="Yu S."/>
            <person name="Liu X."/>
            <person name="Zhang Y."/>
            <person name="Hong G."/>
            <person name="Han B."/>
            <person name="Choisne N."/>
            <person name="Demange N."/>
            <person name="Orjeda G."/>
            <person name="Samain S."/>
            <person name="Cattolico L."/>
            <person name="Pelletier E."/>
            <person name="Couloux A."/>
            <person name="Segurens B."/>
            <person name="Wincker P."/>
            <person name="D'Hont A."/>
            <person name="Scarpelli C."/>
            <person name="Weissenbach J."/>
            <person name="Salanoubat M."/>
            <person name="Quetier F."/>
            <person name="Yu Y."/>
            <person name="Kim H.R."/>
            <person name="Rambo T."/>
            <person name="Currie J."/>
            <person name="Collura K."/>
            <person name="Luo M."/>
            <person name="Yang T."/>
            <person name="Ammiraju J.S.S."/>
            <person name="Engler F."/>
            <person name="Soderlund C."/>
            <person name="Wing R.A."/>
            <person name="Palmer L.E."/>
            <person name="de la Bastide M."/>
            <person name="Spiegel L."/>
            <person name="Nascimento L."/>
            <person name="Zutavern T."/>
            <person name="O'Shaughnessy A."/>
            <person name="Dike S."/>
            <person name="Dedhia N."/>
            <person name="Preston R."/>
            <person name="Balija V."/>
            <person name="McCombie W.R."/>
            <person name="Chow T."/>
            <person name="Chen H."/>
            <person name="Chung M."/>
            <person name="Chen C."/>
            <person name="Shaw J."/>
            <person name="Wu H."/>
            <person name="Hsiao K."/>
            <person name="Chao Y."/>
            <person name="Chu M."/>
            <person name="Cheng C."/>
            <person name="Hour A."/>
            <person name="Lee P."/>
            <person name="Lin S."/>
            <person name="Lin Y."/>
            <person name="Liou J."/>
            <person name="Liu S."/>
            <person name="Hsing Y."/>
            <person name="Raghuvanshi S."/>
            <person name="Mohanty A."/>
            <person name="Bharti A.K."/>
            <person name="Gaur A."/>
            <person name="Gupta V."/>
            <person name="Kumar D."/>
            <person name="Ravi V."/>
            <person name="Vij S."/>
            <person name="Kapur A."/>
            <person name="Khurana P."/>
            <person name="Khurana P."/>
            <person name="Khurana J.P."/>
            <person name="Tyagi A.K."/>
            <person name="Gaikwad K."/>
            <person name="Singh A."/>
            <person name="Dalal V."/>
            <person name="Srivastava S."/>
            <person name="Dixit A."/>
            <person name="Pal A.K."/>
            <person name="Ghazi I.A."/>
            <person name="Yadav M."/>
            <person name="Pandit A."/>
            <person name="Bhargava A."/>
            <person name="Sureshbabu K."/>
            <person name="Batra K."/>
            <person name="Sharma T.R."/>
            <person name="Mohapatra T."/>
            <person name="Singh N.K."/>
            <person name="Messing J."/>
            <person name="Nelson A.B."/>
            <person name="Fuks G."/>
            <person name="Kavchok S."/>
            <person name="Keizer G."/>
            <person name="Linton E."/>
            <person name="Llaca V."/>
            <person name="Song R."/>
            <person name="Tanyolac B."/>
            <person name="Young S."/>
            <person name="Ho-Il K."/>
            <person name="Hahn J.H."/>
            <person name="Sangsakoo G."/>
            <person name="Vanavichit A."/>
            <person name="de Mattos Luiz.A.T."/>
            <person name="Zimmer P.D."/>
            <person name="Malone G."/>
            <person name="Dellagostin O."/>
            <person name="de Oliveira A.C."/>
            <person name="Bevan M."/>
            <person name="Bancroft I."/>
            <person name="Minx P."/>
            <person name="Cordum H."/>
            <person name="Wilson R."/>
            <person name="Cheng Z."/>
            <person name="Jin W."/>
            <person name="Jiang J."/>
            <person name="Leong S.A."/>
            <person name="Iwama H."/>
            <person name="Gojobori T."/>
            <person name="Itoh T."/>
            <person name="Niimura Y."/>
            <person name="Fujii Y."/>
            <person name="Habara T."/>
            <person name="Sakai H."/>
            <person name="Sato Y."/>
            <person name="Wilson G."/>
            <person name="Kumar K."/>
            <person name="McCouch S."/>
            <person name="Juretic N."/>
            <person name="Hoen D."/>
            <person name="Wright S."/>
            <person name="Bruskiewich R."/>
            <person name="Bureau T."/>
            <person name="Miyao A."/>
            <person name="Hirochika H."/>
            <person name="Nishikawa T."/>
            <person name="Kadowaki K."/>
            <person name="Sugiura M."/>
            <person name="Burr B."/>
            <person name="Sasaki T."/>
        </authorList>
    </citation>
    <scope>NUCLEOTIDE SEQUENCE [LARGE SCALE GENOMIC DNA]</scope>
    <source>
        <strain evidence="4">cv. Nipponbare</strain>
    </source>
</reference>
<sequence length="59" mass="6392">MTFMPELSDDIGWSQLKPKDSQLLYLASQESTGSRKRNSSKDPKAAAASESSGDGSRSR</sequence>
<feature type="region of interest" description="Disordered" evidence="1">
    <location>
        <begin position="24"/>
        <end position="59"/>
    </location>
</feature>
<evidence type="ECO:0000313" key="3">
    <source>
        <dbReference type="EMBL" id="BAD33110.1"/>
    </source>
</evidence>
<dbReference type="AlphaFoldDB" id="Q6ZJ54"/>
<dbReference type="Proteomes" id="UP000000763">
    <property type="component" value="Chromosome 8"/>
</dbReference>
<reference evidence="2" key="1">
    <citation type="submission" date="2001-07" db="EMBL/GenBank/DDBJ databases">
        <title>Oryza sativa nipponbare(GA3) genomic DNA, chromosome 8, BAC clone:OJ1005_B05.</title>
        <authorList>
            <person name="Sasaki T."/>
            <person name="Matsumoto T."/>
            <person name="Yamamoto K."/>
        </authorList>
    </citation>
    <scope>NUCLEOTIDE SEQUENCE</scope>
</reference>
<evidence type="ECO:0000313" key="4">
    <source>
        <dbReference type="Proteomes" id="UP000000763"/>
    </source>
</evidence>
<evidence type="ECO:0000313" key="2">
    <source>
        <dbReference type="EMBL" id="BAD09040.1"/>
    </source>
</evidence>
<dbReference type="EMBL" id="AP003925">
    <property type="protein sequence ID" value="BAD09040.1"/>
    <property type="molecule type" value="Genomic_DNA"/>
</dbReference>
<dbReference type="EMBL" id="AP004562">
    <property type="protein sequence ID" value="BAD33110.1"/>
    <property type="molecule type" value="Genomic_DNA"/>
</dbReference>
<evidence type="ECO:0000256" key="1">
    <source>
        <dbReference type="SAM" id="MobiDB-lite"/>
    </source>
</evidence>
<accession>Q6ZJ54</accession>
<organism evidence="2 4">
    <name type="scientific">Oryza sativa subsp. japonica</name>
    <name type="common">Rice</name>
    <dbReference type="NCBI Taxonomy" id="39947"/>
    <lineage>
        <taxon>Eukaryota</taxon>
        <taxon>Viridiplantae</taxon>
        <taxon>Streptophyta</taxon>
        <taxon>Embryophyta</taxon>
        <taxon>Tracheophyta</taxon>
        <taxon>Spermatophyta</taxon>
        <taxon>Magnoliopsida</taxon>
        <taxon>Liliopsida</taxon>
        <taxon>Poales</taxon>
        <taxon>Poaceae</taxon>
        <taxon>BOP clade</taxon>
        <taxon>Oryzoideae</taxon>
        <taxon>Oryzeae</taxon>
        <taxon>Oryzinae</taxon>
        <taxon>Oryza</taxon>
        <taxon>Oryza sativa</taxon>
    </lineage>
</organism>
<feature type="compositionally biased region" description="Low complexity" evidence="1">
    <location>
        <begin position="45"/>
        <end position="59"/>
    </location>
</feature>
<reference evidence="4" key="4">
    <citation type="journal article" date="2008" name="Nucleic Acids Res.">
        <title>The rice annotation project database (RAP-DB): 2008 update.</title>
        <authorList>
            <consortium name="The rice annotation project (RAP)"/>
        </authorList>
    </citation>
    <scope>GENOME REANNOTATION</scope>
    <source>
        <strain evidence="4">cv. Nipponbare</strain>
    </source>
</reference>